<feature type="compositionally biased region" description="Basic and acidic residues" evidence="4">
    <location>
        <begin position="263"/>
        <end position="283"/>
    </location>
</feature>
<feature type="region of interest" description="Disordered" evidence="4">
    <location>
        <begin position="953"/>
        <end position="1082"/>
    </location>
</feature>
<keyword evidence="7" id="KW-1185">Reference proteome</keyword>
<feature type="region of interest" description="Disordered" evidence="4">
    <location>
        <begin position="147"/>
        <end position="174"/>
    </location>
</feature>
<keyword evidence="3" id="KW-0963">Cytoplasm</keyword>
<feature type="compositionally biased region" description="Basic and acidic residues" evidence="4">
    <location>
        <begin position="767"/>
        <end position="783"/>
    </location>
</feature>
<dbReference type="GO" id="GO:0016579">
    <property type="term" value="P:protein deubiquitination"/>
    <property type="evidence" value="ECO:0007669"/>
    <property type="project" value="TreeGrafter"/>
</dbReference>
<comment type="function">
    <text evidence="3">Hydrolase that can remove conjugated ubiquitin from proteins and may therefore play an important regulatory role at the level of protein turnover by preventing degradation.</text>
</comment>
<feature type="region of interest" description="Disordered" evidence="4">
    <location>
        <begin position="218"/>
        <end position="356"/>
    </location>
</feature>
<dbReference type="PANTHER" id="PTHR13312">
    <property type="entry name" value="HIV-INDUCED PROTEIN-7-LIKE PROTEASE"/>
    <property type="match status" value="1"/>
</dbReference>
<feature type="compositionally biased region" description="Low complexity" evidence="4">
    <location>
        <begin position="1024"/>
        <end position="1069"/>
    </location>
</feature>
<feature type="compositionally biased region" description="Polar residues" evidence="4">
    <location>
        <begin position="733"/>
        <end position="742"/>
    </location>
</feature>
<dbReference type="PANTHER" id="PTHR13312:SF0">
    <property type="entry name" value="UBIQUITIN THIOESTERASE OTU1"/>
    <property type="match status" value="1"/>
</dbReference>
<comment type="subcellular location">
    <subcellularLocation>
        <location evidence="3">Cytoplasm</location>
    </subcellularLocation>
</comment>
<dbReference type="InterPro" id="IPR036691">
    <property type="entry name" value="Endo/exonu/phosph_ase_sf"/>
</dbReference>
<dbReference type="EC" id="3.4.19.12" evidence="3"/>
<dbReference type="GO" id="GO:0005634">
    <property type="term" value="C:nucleus"/>
    <property type="evidence" value="ECO:0007669"/>
    <property type="project" value="TreeGrafter"/>
</dbReference>
<feature type="compositionally biased region" description="Polar residues" evidence="4">
    <location>
        <begin position="981"/>
        <end position="1023"/>
    </location>
</feature>
<evidence type="ECO:0000259" key="5">
    <source>
        <dbReference type="PROSITE" id="PS50802"/>
    </source>
</evidence>
<reference evidence="6 7" key="1">
    <citation type="submission" date="2016-02" db="EMBL/GenBank/DDBJ databases">
        <title>Genome analysis of coral dinoflagellate symbionts highlights evolutionary adaptations to a symbiotic lifestyle.</title>
        <authorList>
            <person name="Aranda M."/>
            <person name="Li Y."/>
            <person name="Liew Y.J."/>
            <person name="Baumgarten S."/>
            <person name="Simakov O."/>
            <person name="Wilson M."/>
            <person name="Piel J."/>
            <person name="Ashoor H."/>
            <person name="Bougouffa S."/>
            <person name="Bajic V.B."/>
            <person name="Ryu T."/>
            <person name="Ravasi T."/>
            <person name="Bayer T."/>
            <person name="Micklem G."/>
            <person name="Kim H."/>
            <person name="Bhak J."/>
            <person name="Lajeunesse T.C."/>
            <person name="Voolstra C.R."/>
        </authorList>
    </citation>
    <scope>NUCLEOTIDE SEQUENCE [LARGE SCALE GENOMIC DNA]</scope>
    <source>
        <strain evidence="6 7">CCMP2467</strain>
    </source>
</reference>
<dbReference type="GO" id="GO:0030968">
    <property type="term" value="P:endoplasmic reticulum unfolded protein response"/>
    <property type="evidence" value="ECO:0007669"/>
    <property type="project" value="TreeGrafter"/>
</dbReference>
<evidence type="ECO:0000256" key="3">
    <source>
        <dbReference type="RuleBase" id="RU367104"/>
    </source>
</evidence>
<dbReference type="GO" id="GO:0004843">
    <property type="term" value="F:cysteine-type deubiquitinase activity"/>
    <property type="evidence" value="ECO:0007669"/>
    <property type="project" value="UniProtKB-UniRule"/>
</dbReference>
<dbReference type="Gene3D" id="3.60.10.10">
    <property type="entry name" value="Endonuclease/exonuclease/phosphatase"/>
    <property type="match status" value="1"/>
</dbReference>
<proteinExistence type="predicted"/>
<dbReference type="CDD" id="cd22744">
    <property type="entry name" value="OTU"/>
    <property type="match status" value="1"/>
</dbReference>
<keyword evidence="3" id="KW-0788">Thiol protease</keyword>
<dbReference type="OrthoDB" id="5983492at2759"/>
<dbReference type="InterPro" id="IPR003323">
    <property type="entry name" value="OTU_dom"/>
</dbReference>
<evidence type="ECO:0000256" key="4">
    <source>
        <dbReference type="SAM" id="MobiDB-lite"/>
    </source>
</evidence>
<dbReference type="GO" id="GO:0036503">
    <property type="term" value="P:ERAD pathway"/>
    <property type="evidence" value="ECO:0007669"/>
    <property type="project" value="TreeGrafter"/>
</dbReference>
<dbReference type="PROSITE" id="PS50802">
    <property type="entry name" value="OTU"/>
    <property type="match status" value="1"/>
</dbReference>
<sequence length="2045" mass="223392">MLSIRSEDMLAYYTADQFATGFKKRPAFQLRGITWNSGSSCEGIWITKRQPGSSCPSPDVSGYMYTSCTSACSVATGPPYLDTGQIGEVAKLHPGDPLWEMRIVVPLRSKTGVVEDSTRARHVGIPPCLQLTSASLDADHGPYCGVRVGEASHPGPSGGAARATDRRREERVSACDDGDALGLTSILRPLIEKLLREVLRDLLGGGGMKQLVAGMLAGEQPAARRSTTASPPDGDEAMDEDYRKGARWKKRRKRDEAAGDASQAHDGEKAAGKGKNDGGEKAAGKGKNAGGEKAGGKGKNAGGESVGKGKGSGGEVQPPKGRGRGAEDGGDAKGKGKASGAKPDVEADGGWQEVPSRQWELRAEDLTEPVLSYDAVVGAFAADSTDAIKGVVLVDAERAETLKTLLRGTSKAHAVLLVVPDREAKHRCPGSAGGKVTYRQVSLHESFTAGLCQPQPRALAKVAKLEPKKSSVVYVRYLQRYMTPERWKEVKRNPQVAFHAFLANNRLRALDSWGWMVEDVAGTPYQRIFGSARLQDSDIPTLLGLSGRLGTFIDAARGFAMGPVMTQWCDQLEKESATDYLARVLTVSSPFGLVAGNKQLGKRLARDPNVPVMRHWLIDGVPGTLSADEVMEVLQAAGFEEIAMVLQRRRGGHMEYHFKAKATFATDSLAIPLEMGEDRYALWARVAPPKRGKVTPQTIATSGMWKLEPAKPRWATERVALGEDGEEEENATILDSGSTTTDAVMPETGAGTQEPADATNAGPKAAAKSEAKPKDPKDRRDGAKGTARKKQVVQQRSLPADVQVVSQPDDGNCLFHAAANAVSNLDGGKCTAAEVRAKVVNHFGRHKAEYTKSWDGELPNREASDSFDAYMSAIEKDRTWGGLLELRAIARIYDLRLVVFATPLELEPFHLHGQQRKRVVALRFNGRHYDLLVGSNGKLPKALLDIRAKPEEVPLRGGGGDTIPQRLRGGGDDASVCAPSSRASVWTRPSASVRSCSTGSRPKSVPPSQTASVWSRPSAATGSRLTTRAPCATPAASRSSSARGARNSEAPAAGPSDVAASVGRRASSAHNAPARASSAGARTFSTAEAGTLAMDDPLAEDSLDGEAGADARPRLALAAYYKRGSMLNPACKAPGLFEDQCRHCAQVFRACTAQRLGHMRYDHYSTWHPTEPRFHSRSSPDPTVRRLHKDEQADWRCPLCTCGLPRGSIESTSKLKVKKARDHHRETRHPDVTLQAFVALCRARGLRRPAVVMRRRAATLNRGVTKRVREDDPRLRPFTWPKLCKKNKAASVRLKLISAWRCSECVACFVNLKPARRHRCANTLQWRVRSRLRALIRSSSGLRAGLRTASSPSCWMDCSSWRPQDVGRRAAKPMIVFATLNVQLAAAAKVNSIIGLFGDERPLDVLCCQELGLDEPSAPSFISMAESAGLHVFLGAVDNGRYRVAVISRFSGTSVRMHSSRTACARFQLLSNGSFVSVLVASYYGCVHDEEAAMAGARDAIEQLKLAQTPWILLGDFNLETRQAPMLGELAAGLAFSWDEAFETEALLPGTRESGRRVDYALGCGRFFPTAVHQCWSLADHAMVWYEVVFESCTGLRAPAFRRLRSTEVPEESWRAVWQAQAFEEELAAGRLNEAWTRLSDTAEDLLAEDGSHGPRRSQLWRPLTRVPQRSKAALPGAAVLVVRLRRLQRRLCQLLRFPGDRRLRDKTGRQLSALCIKLPWLAEIPYFEMERWGSWVRERADELEQQQKVAAIGQWRERLSQSEPAMVTWVRKREKLEVELARPKLEPALVHSACAVHPACVVRDAEAAWMRRWGRCGAKGQVDELIAAHPALPERQWAARATAGRRAAGSLRQTCCRRREAALEWEKLAHRSLRSDMLCRVAILNIGWEDTLAQFTIEESATGFKKSLAFQPDGIKQSKVPSGEGIWTTNRQPGSSYTSPDVLVLMGSKDTLCKVVMLSIGVEDTLAHITMAAGFKKMLAFQPCGIKPSRGSSGEGIWITTRHRSCAIFDFVVGTGQLFRLLVTSHPCLVSAYYAYRFLRHRHF</sequence>
<keyword evidence="3" id="KW-0645">Protease</keyword>
<feature type="compositionally biased region" description="Basic and acidic residues" evidence="4">
    <location>
        <begin position="163"/>
        <end position="174"/>
    </location>
</feature>
<evidence type="ECO:0000256" key="1">
    <source>
        <dbReference type="ARBA" id="ARBA00000707"/>
    </source>
</evidence>
<dbReference type="SUPFAM" id="SSF54001">
    <property type="entry name" value="Cysteine proteinases"/>
    <property type="match status" value="1"/>
</dbReference>
<dbReference type="Pfam" id="PF03372">
    <property type="entry name" value="Exo_endo_phos"/>
    <property type="match status" value="1"/>
</dbReference>
<keyword evidence="3" id="KW-0833">Ubl conjugation pathway</keyword>
<dbReference type="Proteomes" id="UP000186817">
    <property type="component" value="Unassembled WGS sequence"/>
</dbReference>
<protein>
    <recommendedName>
        <fullName evidence="3">Ubiquitin thioesterase OTU</fullName>
        <ecNumber evidence="3">3.4.19.12</ecNumber>
    </recommendedName>
</protein>
<feature type="compositionally biased region" description="Gly residues" evidence="4">
    <location>
        <begin position="287"/>
        <end position="314"/>
    </location>
</feature>
<comment type="caution">
    <text evidence="6">The sequence shown here is derived from an EMBL/GenBank/DDBJ whole genome shotgun (WGS) entry which is preliminary data.</text>
</comment>
<dbReference type="InterPro" id="IPR005135">
    <property type="entry name" value="Endo/exonuclease/phosphatase"/>
</dbReference>
<dbReference type="Gene3D" id="3.90.70.80">
    <property type="match status" value="1"/>
</dbReference>
<evidence type="ECO:0000256" key="2">
    <source>
        <dbReference type="ARBA" id="ARBA00022801"/>
    </source>
</evidence>
<feature type="domain" description="OTU" evidence="5">
    <location>
        <begin position="802"/>
        <end position="935"/>
    </location>
</feature>
<dbReference type="EMBL" id="LSRX01000766">
    <property type="protein sequence ID" value="OLP89323.1"/>
    <property type="molecule type" value="Genomic_DNA"/>
</dbReference>
<comment type="catalytic activity">
    <reaction evidence="1 3">
        <text>Thiol-dependent hydrolysis of ester, thioester, amide, peptide and isopeptide bonds formed by the C-terminal Gly of ubiquitin (a 76-residue protein attached to proteins as an intracellular targeting signal).</text>
        <dbReference type="EC" id="3.4.19.12"/>
    </reaction>
</comment>
<accession>A0A1Q9D2D5</accession>
<evidence type="ECO:0000313" key="7">
    <source>
        <dbReference type="Proteomes" id="UP000186817"/>
    </source>
</evidence>
<gene>
    <name evidence="6" type="primary">otud6b</name>
    <name evidence="6" type="ORF">AK812_SmicGene29232</name>
</gene>
<name>A0A1Q9D2D5_SYMMI</name>
<feature type="compositionally biased region" description="Basic and acidic residues" evidence="4">
    <location>
        <begin position="324"/>
        <end position="334"/>
    </location>
</feature>
<dbReference type="Pfam" id="PF02338">
    <property type="entry name" value="OTU"/>
    <property type="match status" value="1"/>
</dbReference>
<evidence type="ECO:0000313" key="6">
    <source>
        <dbReference type="EMBL" id="OLP89323.1"/>
    </source>
</evidence>
<dbReference type="InterPro" id="IPR038765">
    <property type="entry name" value="Papain-like_cys_pep_sf"/>
</dbReference>
<feature type="region of interest" description="Disordered" evidence="4">
    <location>
        <begin position="721"/>
        <end position="798"/>
    </location>
</feature>
<keyword evidence="2 3" id="KW-0378">Hydrolase</keyword>
<dbReference type="SUPFAM" id="SSF56219">
    <property type="entry name" value="DNase I-like"/>
    <property type="match status" value="1"/>
</dbReference>
<organism evidence="6 7">
    <name type="scientific">Symbiodinium microadriaticum</name>
    <name type="common">Dinoflagellate</name>
    <name type="synonym">Zooxanthella microadriatica</name>
    <dbReference type="NCBI Taxonomy" id="2951"/>
    <lineage>
        <taxon>Eukaryota</taxon>
        <taxon>Sar</taxon>
        <taxon>Alveolata</taxon>
        <taxon>Dinophyceae</taxon>
        <taxon>Suessiales</taxon>
        <taxon>Symbiodiniaceae</taxon>
        <taxon>Symbiodinium</taxon>
    </lineage>
</organism>
<dbReference type="GO" id="GO:0005829">
    <property type="term" value="C:cytosol"/>
    <property type="evidence" value="ECO:0007669"/>
    <property type="project" value="TreeGrafter"/>
</dbReference>